<dbReference type="AlphaFoldDB" id="A0A484CUD6"/>
<organism evidence="1 2">
    <name type="scientific">Perca flavescens</name>
    <name type="common">American yellow perch</name>
    <name type="synonym">Morone flavescens</name>
    <dbReference type="NCBI Taxonomy" id="8167"/>
    <lineage>
        <taxon>Eukaryota</taxon>
        <taxon>Metazoa</taxon>
        <taxon>Chordata</taxon>
        <taxon>Craniata</taxon>
        <taxon>Vertebrata</taxon>
        <taxon>Euteleostomi</taxon>
        <taxon>Actinopterygii</taxon>
        <taxon>Neopterygii</taxon>
        <taxon>Teleostei</taxon>
        <taxon>Neoteleostei</taxon>
        <taxon>Acanthomorphata</taxon>
        <taxon>Eupercaria</taxon>
        <taxon>Perciformes</taxon>
        <taxon>Percoidei</taxon>
        <taxon>Percidae</taxon>
        <taxon>Percinae</taxon>
        <taxon>Perca</taxon>
    </lineage>
</organism>
<dbReference type="Proteomes" id="UP000295070">
    <property type="component" value="Chromosome 12"/>
</dbReference>
<evidence type="ECO:0000313" key="1">
    <source>
        <dbReference type="EMBL" id="TDH05614.1"/>
    </source>
</evidence>
<keyword evidence="2" id="KW-1185">Reference proteome</keyword>
<sequence>MYKTWIGQMIYHKKNKNVVQERTATGNLGSMTPISGVQATSNAAASVHSCSLLQENKDHLEPTTQHSQCRCTGQW</sequence>
<protein>
    <submittedName>
        <fullName evidence="1">Uncharacterized protein</fullName>
    </submittedName>
</protein>
<reference evidence="1 2" key="1">
    <citation type="submission" date="2019-01" db="EMBL/GenBank/DDBJ databases">
        <title>A chromosome-scale genome assembly of the yellow perch, Perca flavescens.</title>
        <authorList>
            <person name="Feron R."/>
            <person name="Morvezen R."/>
            <person name="Bestin A."/>
            <person name="Haffray P."/>
            <person name="Klopp C."/>
            <person name="Zahm M."/>
            <person name="Cabau C."/>
            <person name="Roques C."/>
            <person name="Donnadieu C."/>
            <person name="Bouchez O."/>
            <person name="Christie M."/>
            <person name="Larson W."/>
            <person name="Guiguen Y."/>
        </authorList>
    </citation>
    <scope>NUCLEOTIDE SEQUENCE [LARGE SCALE GENOMIC DNA]</scope>
    <source>
        <strain evidence="1">YP-PL-M2</strain>
        <tissue evidence="1">Blood</tissue>
    </source>
</reference>
<accession>A0A484CUD6</accession>
<gene>
    <name evidence="1" type="ORF">EPR50_G00124290</name>
</gene>
<name>A0A484CUD6_PERFV</name>
<proteinExistence type="predicted"/>
<dbReference type="EMBL" id="SCKG01000012">
    <property type="protein sequence ID" value="TDH05614.1"/>
    <property type="molecule type" value="Genomic_DNA"/>
</dbReference>
<evidence type="ECO:0000313" key="2">
    <source>
        <dbReference type="Proteomes" id="UP000295070"/>
    </source>
</evidence>
<comment type="caution">
    <text evidence="1">The sequence shown here is derived from an EMBL/GenBank/DDBJ whole genome shotgun (WGS) entry which is preliminary data.</text>
</comment>